<dbReference type="SMART" id="SM00419">
    <property type="entry name" value="HTH_CRP"/>
    <property type="match status" value="1"/>
</dbReference>
<evidence type="ECO:0000259" key="4">
    <source>
        <dbReference type="PROSITE" id="PS51063"/>
    </source>
</evidence>
<accession>A0ABW4KPM2</accession>
<dbReference type="InterPro" id="IPR000595">
    <property type="entry name" value="cNMP-bd_dom"/>
</dbReference>
<reference evidence="6" key="1">
    <citation type="journal article" date="2019" name="Int. J. Syst. Evol. Microbiol.">
        <title>The Global Catalogue of Microorganisms (GCM) 10K type strain sequencing project: providing services to taxonomists for standard genome sequencing and annotation.</title>
        <authorList>
            <consortium name="The Broad Institute Genomics Platform"/>
            <consortium name="The Broad Institute Genome Sequencing Center for Infectious Disease"/>
            <person name="Wu L."/>
            <person name="Ma J."/>
        </authorList>
    </citation>
    <scope>NUCLEOTIDE SEQUENCE [LARGE SCALE GENOMIC DNA]</scope>
    <source>
        <strain evidence="6">LMG 29247</strain>
    </source>
</reference>
<name>A0ABW4KPM2_9BURK</name>
<dbReference type="Pfam" id="PF13545">
    <property type="entry name" value="HTH_Crp_2"/>
    <property type="match status" value="1"/>
</dbReference>
<dbReference type="PANTHER" id="PTHR24567">
    <property type="entry name" value="CRP FAMILY TRANSCRIPTIONAL REGULATORY PROTEIN"/>
    <property type="match status" value="1"/>
</dbReference>
<dbReference type="SUPFAM" id="SSF46785">
    <property type="entry name" value="Winged helix' DNA-binding domain"/>
    <property type="match status" value="1"/>
</dbReference>
<dbReference type="Gene3D" id="1.10.10.10">
    <property type="entry name" value="Winged helix-like DNA-binding domain superfamily/Winged helix DNA-binding domain"/>
    <property type="match status" value="1"/>
</dbReference>
<evidence type="ECO:0000256" key="3">
    <source>
        <dbReference type="ARBA" id="ARBA00023163"/>
    </source>
</evidence>
<gene>
    <name evidence="5" type="ORF">ACFSF0_05375</name>
</gene>
<keyword evidence="6" id="KW-1185">Reference proteome</keyword>
<dbReference type="InterPro" id="IPR050397">
    <property type="entry name" value="Env_Response_Regulators"/>
</dbReference>
<dbReference type="RefSeq" id="WP_147911798.1">
    <property type="nucleotide sequence ID" value="NZ_JBHUEJ010000015.1"/>
</dbReference>
<dbReference type="InterPro" id="IPR018490">
    <property type="entry name" value="cNMP-bd_dom_sf"/>
</dbReference>
<feature type="domain" description="HTH crp-type" evidence="4">
    <location>
        <begin position="157"/>
        <end position="232"/>
    </location>
</feature>
<dbReference type="CDD" id="cd00038">
    <property type="entry name" value="CAP_ED"/>
    <property type="match status" value="1"/>
</dbReference>
<evidence type="ECO:0000313" key="6">
    <source>
        <dbReference type="Proteomes" id="UP001597304"/>
    </source>
</evidence>
<dbReference type="EMBL" id="JBHUEJ010000015">
    <property type="protein sequence ID" value="MFD1710024.1"/>
    <property type="molecule type" value="Genomic_DNA"/>
</dbReference>
<keyword evidence="3" id="KW-0804">Transcription</keyword>
<protein>
    <submittedName>
        <fullName evidence="5">Crp/Fnr family transcriptional regulator</fullName>
    </submittedName>
</protein>
<dbReference type="Proteomes" id="UP001597304">
    <property type="component" value="Unassembled WGS sequence"/>
</dbReference>
<dbReference type="Pfam" id="PF00027">
    <property type="entry name" value="cNMP_binding"/>
    <property type="match status" value="1"/>
</dbReference>
<sequence>MSIFPRPQPPAACADCRLRQTQGFQPVTEEELACIQAFRSGTRKVAAGRAVIAELGDPVNLFTLYAGWAFRYKTLSDGRRQILNFLLPGDFIGLQAEFANTATHGVEALTDAQLCVFPQSGLWDFVRRNPKLGYDITWLSASGEQVVDENLVTVGQRNAAERIATLLIRLARRAERAGLVDGDGAFEFPLTQQHIADALGLSLVHTNKTLRKLTQLGLHEIRDGRLRIVKPGALAALADYAARPLRPQPLI</sequence>
<dbReference type="Gene3D" id="2.60.120.10">
    <property type="entry name" value="Jelly Rolls"/>
    <property type="match status" value="1"/>
</dbReference>
<dbReference type="PROSITE" id="PS51063">
    <property type="entry name" value="HTH_CRP_2"/>
    <property type="match status" value="1"/>
</dbReference>
<organism evidence="5 6">
    <name type="scientific">Ottowia flava</name>
    <dbReference type="NCBI Taxonomy" id="2675430"/>
    <lineage>
        <taxon>Bacteria</taxon>
        <taxon>Pseudomonadati</taxon>
        <taxon>Pseudomonadota</taxon>
        <taxon>Betaproteobacteria</taxon>
        <taxon>Burkholderiales</taxon>
        <taxon>Comamonadaceae</taxon>
        <taxon>Ottowia</taxon>
    </lineage>
</organism>
<evidence type="ECO:0000256" key="1">
    <source>
        <dbReference type="ARBA" id="ARBA00023015"/>
    </source>
</evidence>
<comment type="caution">
    <text evidence="5">The sequence shown here is derived from an EMBL/GenBank/DDBJ whole genome shotgun (WGS) entry which is preliminary data.</text>
</comment>
<dbReference type="InterPro" id="IPR012318">
    <property type="entry name" value="HTH_CRP"/>
</dbReference>
<keyword evidence="2" id="KW-0238">DNA-binding</keyword>
<proteinExistence type="predicted"/>
<keyword evidence="1" id="KW-0805">Transcription regulation</keyword>
<dbReference type="SUPFAM" id="SSF51206">
    <property type="entry name" value="cAMP-binding domain-like"/>
    <property type="match status" value="1"/>
</dbReference>
<dbReference type="PANTHER" id="PTHR24567:SF68">
    <property type="entry name" value="DNA-BINDING TRANSCRIPTIONAL DUAL REGULATOR CRP"/>
    <property type="match status" value="1"/>
</dbReference>
<dbReference type="InterPro" id="IPR036390">
    <property type="entry name" value="WH_DNA-bd_sf"/>
</dbReference>
<evidence type="ECO:0000256" key="2">
    <source>
        <dbReference type="ARBA" id="ARBA00023125"/>
    </source>
</evidence>
<dbReference type="InterPro" id="IPR036388">
    <property type="entry name" value="WH-like_DNA-bd_sf"/>
</dbReference>
<dbReference type="InterPro" id="IPR014710">
    <property type="entry name" value="RmlC-like_jellyroll"/>
</dbReference>
<evidence type="ECO:0000313" key="5">
    <source>
        <dbReference type="EMBL" id="MFD1710024.1"/>
    </source>
</evidence>